<accession>A0A2S1LSK9</accession>
<dbReference type="OrthoDB" id="4228396at2"/>
<reference evidence="2 3" key="1">
    <citation type="submission" date="2017-04" db="EMBL/GenBank/DDBJ databases">
        <title>Complete genome sequence of Flavobacterium kingsejong AJ004.</title>
        <authorList>
            <person name="Lee P.C."/>
        </authorList>
    </citation>
    <scope>NUCLEOTIDE SEQUENCE [LARGE SCALE GENOMIC DNA]</scope>
    <source>
        <strain evidence="2 3">AJ004</strain>
    </source>
</reference>
<dbReference type="InterPro" id="IPR000182">
    <property type="entry name" value="GNAT_dom"/>
</dbReference>
<organism evidence="2 3">
    <name type="scientific">Flavobacterium kingsejongi</name>
    <dbReference type="NCBI Taxonomy" id="1678728"/>
    <lineage>
        <taxon>Bacteria</taxon>
        <taxon>Pseudomonadati</taxon>
        <taxon>Bacteroidota</taxon>
        <taxon>Flavobacteriia</taxon>
        <taxon>Flavobacteriales</taxon>
        <taxon>Flavobacteriaceae</taxon>
        <taxon>Flavobacterium</taxon>
    </lineage>
</organism>
<proteinExistence type="predicted"/>
<dbReference type="EMBL" id="CP020919">
    <property type="protein sequence ID" value="AWG26750.1"/>
    <property type="molecule type" value="Genomic_DNA"/>
</dbReference>
<dbReference type="Pfam" id="PF00583">
    <property type="entry name" value="Acetyltransf_1"/>
    <property type="match status" value="2"/>
</dbReference>
<dbReference type="CDD" id="cd04301">
    <property type="entry name" value="NAT_SF"/>
    <property type="match status" value="1"/>
</dbReference>
<keyword evidence="3" id="KW-1185">Reference proteome</keyword>
<dbReference type="GO" id="GO:0016747">
    <property type="term" value="F:acyltransferase activity, transferring groups other than amino-acyl groups"/>
    <property type="evidence" value="ECO:0007669"/>
    <property type="project" value="InterPro"/>
</dbReference>
<gene>
    <name evidence="2" type="ORF">FK004_16700</name>
</gene>
<dbReference type="InterPro" id="IPR016181">
    <property type="entry name" value="Acyl_CoA_acyltransferase"/>
</dbReference>
<evidence type="ECO:0000259" key="1">
    <source>
        <dbReference type="PROSITE" id="PS51186"/>
    </source>
</evidence>
<dbReference type="AlphaFoldDB" id="A0A2S1LSK9"/>
<name>A0A2S1LSK9_9FLAO</name>
<dbReference type="SUPFAM" id="SSF55729">
    <property type="entry name" value="Acyl-CoA N-acyltransferases (Nat)"/>
    <property type="match status" value="2"/>
</dbReference>
<dbReference type="KEGG" id="fki:FK004_16700"/>
<sequence length="281" mass="32240">MITLQTLENISIETLLEVFNLSFSDYIVPFHLTKEQLQDKIKSDSVRLEFSVGAFEDNQLIAFSLHGYDIIDGFKVVYNAGTGVIPAKRGNRLTSKMYDYILPILHNNSIDKVVLEVITTNETAVKTYQNIGFKIIRQLNCFKGVLNTSTTNHDFEIRELEAYDWLKFQSFWDFKPTWQNSLTAVEQLKQSNVSIGIYDNETLIGYTIYNPKSKRIHQLAVDKNYRNSGIARELLAYISSNHEAAIAFLNIEDSSAEVLKFMTGIGMDVYIKQYEMQLNLN</sequence>
<evidence type="ECO:0000313" key="3">
    <source>
        <dbReference type="Proteomes" id="UP000244677"/>
    </source>
</evidence>
<dbReference type="RefSeq" id="WP_108738252.1">
    <property type="nucleotide sequence ID" value="NZ_CP020919.1"/>
</dbReference>
<dbReference type="Gene3D" id="3.40.630.30">
    <property type="match status" value="2"/>
</dbReference>
<evidence type="ECO:0000313" key="2">
    <source>
        <dbReference type="EMBL" id="AWG26750.1"/>
    </source>
</evidence>
<protein>
    <recommendedName>
        <fullName evidence="1">N-acetyltransferase domain-containing protein</fullName>
    </recommendedName>
</protein>
<dbReference type="Proteomes" id="UP000244677">
    <property type="component" value="Chromosome"/>
</dbReference>
<feature type="domain" description="N-acetyltransferase" evidence="1">
    <location>
        <begin position="2"/>
        <end position="161"/>
    </location>
</feature>
<feature type="domain" description="N-acetyltransferase" evidence="1">
    <location>
        <begin position="155"/>
        <end position="281"/>
    </location>
</feature>
<dbReference type="PROSITE" id="PS51186">
    <property type="entry name" value="GNAT"/>
    <property type="match status" value="2"/>
</dbReference>